<dbReference type="GO" id="GO:0042448">
    <property type="term" value="P:progesterone metabolic process"/>
    <property type="evidence" value="ECO:0007669"/>
    <property type="project" value="TreeGrafter"/>
</dbReference>
<sequence>MPETGDRHKLPYTQAVVYETLRLGVVAPTAIPHKTLCDTSVGGYDIPKDTMVIVNQWAILHDPDKWDQPEHFRPRRFLDGEGNLKKLDCWTPFSAGRRVCLGESVAKPELLLVVACLLKRFTISLPEGTAYDPSYKVEFAMNFHTPKPYKIVVHKR</sequence>
<evidence type="ECO:0000256" key="1">
    <source>
        <dbReference type="ARBA" id="ARBA00010617"/>
    </source>
</evidence>
<keyword evidence="10" id="KW-1185">Reference proteome</keyword>
<evidence type="ECO:0000256" key="8">
    <source>
        <dbReference type="RuleBase" id="RU000461"/>
    </source>
</evidence>
<dbReference type="PRINTS" id="PR00385">
    <property type="entry name" value="P450"/>
</dbReference>
<dbReference type="GO" id="GO:0005506">
    <property type="term" value="F:iron ion binding"/>
    <property type="evidence" value="ECO:0007669"/>
    <property type="project" value="InterPro"/>
</dbReference>
<dbReference type="InterPro" id="IPR017972">
    <property type="entry name" value="Cyt_P450_CS"/>
</dbReference>
<dbReference type="Pfam" id="PF00067">
    <property type="entry name" value="p450"/>
    <property type="match status" value="1"/>
</dbReference>
<keyword evidence="4 8" id="KW-0560">Oxidoreductase</keyword>
<dbReference type="InterPro" id="IPR036396">
    <property type="entry name" value="Cyt_P450_sf"/>
</dbReference>
<proteinExistence type="inferred from homology"/>
<keyword evidence="6 8" id="KW-0503">Monooxygenase</keyword>
<evidence type="ECO:0000256" key="2">
    <source>
        <dbReference type="ARBA" id="ARBA00022617"/>
    </source>
</evidence>
<dbReference type="PANTHER" id="PTHR24289:SF1">
    <property type="entry name" value="STEROID 17-ALPHA-HYDROXYLASE_17,20 LYASE"/>
    <property type="match status" value="1"/>
</dbReference>
<feature type="binding site" description="axial binding residue" evidence="7">
    <location>
        <position position="100"/>
    </location>
    <ligand>
        <name>heme</name>
        <dbReference type="ChEBI" id="CHEBI:30413"/>
    </ligand>
    <ligandPart>
        <name>Fe</name>
        <dbReference type="ChEBI" id="CHEBI:18248"/>
    </ligandPart>
</feature>
<evidence type="ECO:0008006" key="11">
    <source>
        <dbReference type="Google" id="ProtNLM"/>
    </source>
</evidence>
<evidence type="ECO:0000313" key="9">
    <source>
        <dbReference type="EMBL" id="KAK7113874.1"/>
    </source>
</evidence>
<evidence type="ECO:0000256" key="3">
    <source>
        <dbReference type="ARBA" id="ARBA00022723"/>
    </source>
</evidence>
<dbReference type="InterPro" id="IPR002401">
    <property type="entry name" value="Cyt_P450_E_grp-I"/>
</dbReference>
<comment type="caution">
    <text evidence="9">The sequence shown here is derived from an EMBL/GenBank/DDBJ whole genome shotgun (WGS) entry which is preliminary data.</text>
</comment>
<dbReference type="GO" id="GO:0042446">
    <property type="term" value="P:hormone biosynthetic process"/>
    <property type="evidence" value="ECO:0007669"/>
    <property type="project" value="TreeGrafter"/>
</dbReference>
<gene>
    <name evidence="9" type="ORF">V1264_000035</name>
</gene>
<reference evidence="9 10" key="1">
    <citation type="submission" date="2024-02" db="EMBL/GenBank/DDBJ databases">
        <title>Chromosome-scale genome assembly of the rough periwinkle Littorina saxatilis.</title>
        <authorList>
            <person name="De Jode A."/>
            <person name="Faria R."/>
            <person name="Formenti G."/>
            <person name="Sims Y."/>
            <person name="Smith T.P."/>
            <person name="Tracey A."/>
            <person name="Wood J.M.D."/>
            <person name="Zagrodzka Z.B."/>
            <person name="Johannesson K."/>
            <person name="Butlin R.K."/>
            <person name="Leder E.H."/>
        </authorList>
    </citation>
    <scope>NUCLEOTIDE SEQUENCE [LARGE SCALE GENOMIC DNA]</scope>
    <source>
        <strain evidence="9">Snail1</strain>
        <tissue evidence="9">Muscle</tissue>
    </source>
</reference>
<evidence type="ECO:0000313" key="10">
    <source>
        <dbReference type="Proteomes" id="UP001374579"/>
    </source>
</evidence>
<keyword evidence="3 7" id="KW-0479">Metal-binding</keyword>
<protein>
    <recommendedName>
        <fullName evidence="11">Steroid 17-alpha-hydroxylase/17,20 lyase</fullName>
    </recommendedName>
</protein>
<evidence type="ECO:0000256" key="7">
    <source>
        <dbReference type="PIRSR" id="PIRSR602401-1"/>
    </source>
</evidence>
<evidence type="ECO:0000256" key="4">
    <source>
        <dbReference type="ARBA" id="ARBA00023002"/>
    </source>
</evidence>
<comment type="cofactor">
    <cofactor evidence="7">
        <name>heme</name>
        <dbReference type="ChEBI" id="CHEBI:30413"/>
    </cofactor>
</comment>
<dbReference type="PRINTS" id="PR00463">
    <property type="entry name" value="EP450I"/>
</dbReference>
<dbReference type="Gene3D" id="1.10.630.10">
    <property type="entry name" value="Cytochrome P450"/>
    <property type="match status" value="1"/>
</dbReference>
<keyword evidence="2 7" id="KW-0349">Heme</keyword>
<evidence type="ECO:0000256" key="5">
    <source>
        <dbReference type="ARBA" id="ARBA00023004"/>
    </source>
</evidence>
<keyword evidence="5 7" id="KW-0408">Iron</keyword>
<dbReference type="AlphaFoldDB" id="A0AAN9BZ91"/>
<dbReference type="SUPFAM" id="SSF48264">
    <property type="entry name" value="Cytochrome P450"/>
    <property type="match status" value="1"/>
</dbReference>
<dbReference type="Proteomes" id="UP001374579">
    <property type="component" value="Unassembled WGS sequence"/>
</dbReference>
<dbReference type="GO" id="GO:0020037">
    <property type="term" value="F:heme binding"/>
    <property type="evidence" value="ECO:0007669"/>
    <property type="project" value="InterPro"/>
</dbReference>
<accession>A0AAN9BZ91</accession>
<organism evidence="9 10">
    <name type="scientific">Littorina saxatilis</name>
    <dbReference type="NCBI Taxonomy" id="31220"/>
    <lineage>
        <taxon>Eukaryota</taxon>
        <taxon>Metazoa</taxon>
        <taxon>Spiralia</taxon>
        <taxon>Lophotrochozoa</taxon>
        <taxon>Mollusca</taxon>
        <taxon>Gastropoda</taxon>
        <taxon>Caenogastropoda</taxon>
        <taxon>Littorinimorpha</taxon>
        <taxon>Littorinoidea</taxon>
        <taxon>Littorinidae</taxon>
        <taxon>Littorina</taxon>
    </lineage>
</organism>
<dbReference type="PANTHER" id="PTHR24289">
    <property type="entry name" value="STEROID 17-ALPHA-HYDROXYLASE/17,20 LYASE"/>
    <property type="match status" value="1"/>
</dbReference>
<name>A0AAN9BZ91_9CAEN</name>
<evidence type="ECO:0000256" key="6">
    <source>
        <dbReference type="ARBA" id="ARBA00023033"/>
    </source>
</evidence>
<dbReference type="EMBL" id="JBAMIC010000001">
    <property type="protein sequence ID" value="KAK7113874.1"/>
    <property type="molecule type" value="Genomic_DNA"/>
</dbReference>
<dbReference type="PROSITE" id="PS00086">
    <property type="entry name" value="CYTOCHROME_P450"/>
    <property type="match status" value="1"/>
</dbReference>
<comment type="similarity">
    <text evidence="1 8">Belongs to the cytochrome P450 family.</text>
</comment>
<dbReference type="InterPro" id="IPR001128">
    <property type="entry name" value="Cyt_P450"/>
</dbReference>
<dbReference type="GO" id="GO:0004508">
    <property type="term" value="F:steroid 17-alpha-monooxygenase activity"/>
    <property type="evidence" value="ECO:0007669"/>
    <property type="project" value="TreeGrafter"/>
</dbReference>